<feature type="compositionally biased region" description="Low complexity" evidence="1">
    <location>
        <begin position="293"/>
        <end position="309"/>
    </location>
</feature>
<dbReference type="WBParaSite" id="snap_masked-unitig_26148-processed-gene-0.0-mRNA-1">
    <property type="protein sequence ID" value="snap_masked-unitig_26148-processed-gene-0.0-mRNA-1"/>
    <property type="gene ID" value="snap_masked-unitig_26148-processed-gene-0.0"/>
</dbReference>
<protein>
    <submittedName>
        <fullName evidence="3">DH domain-containing protein</fullName>
    </submittedName>
</protein>
<evidence type="ECO:0000313" key="3">
    <source>
        <dbReference type="WBParaSite" id="snap_masked-unitig_26148-processed-gene-0.0-mRNA-1"/>
    </source>
</evidence>
<keyword evidence="2" id="KW-1185">Reference proteome</keyword>
<dbReference type="Proteomes" id="UP000095280">
    <property type="component" value="Unplaced"/>
</dbReference>
<evidence type="ECO:0000313" key="2">
    <source>
        <dbReference type="Proteomes" id="UP000095280"/>
    </source>
</evidence>
<feature type="compositionally biased region" description="Low complexity" evidence="1">
    <location>
        <begin position="266"/>
        <end position="277"/>
    </location>
</feature>
<proteinExistence type="predicted"/>
<feature type="region of interest" description="Disordered" evidence="1">
    <location>
        <begin position="102"/>
        <end position="126"/>
    </location>
</feature>
<accession>A0A1I8JMK8</accession>
<name>A0A1I8JMK8_9PLAT</name>
<organism evidence="2 3">
    <name type="scientific">Macrostomum lignano</name>
    <dbReference type="NCBI Taxonomy" id="282301"/>
    <lineage>
        <taxon>Eukaryota</taxon>
        <taxon>Metazoa</taxon>
        <taxon>Spiralia</taxon>
        <taxon>Lophotrochozoa</taxon>
        <taxon>Platyhelminthes</taxon>
        <taxon>Rhabditophora</taxon>
        <taxon>Macrostomorpha</taxon>
        <taxon>Macrostomida</taxon>
        <taxon>Macrostomidae</taxon>
        <taxon>Macrostomum</taxon>
    </lineage>
</organism>
<reference evidence="3" key="1">
    <citation type="submission" date="2016-11" db="UniProtKB">
        <authorList>
            <consortium name="WormBaseParasite"/>
        </authorList>
    </citation>
    <scope>IDENTIFICATION</scope>
</reference>
<dbReference type="AlphaFoldDB" id="A0A1I8JMK8"/>
<sequence length="405" mass="42837">MAQLAREAGGTVVPFASLTASSSSASSTNPAVTQIVVNDLPISIDCGHCAQRMVLASHTEWCFQFAASLYALKQQCLESSASAAAAATAGLSSSASASSATGAAAARKRRRLAPQQPLESLAGPPDPSDLMLLSLAQSSCRGDIIGAAPSVRCEQRSQFAGRHSRQFRSLNDIMPVRVQCGIDSVSSRLDNRSKINRQQQQPVDSRQQRRLQKAMELAHTEANYVSILGVIVNVIRREVADASRPGGALLPDMAISKQRKNGASSSAAASASAAAGGSHTGKPSSSALKPTKAAIPSPGAAPSQPSSPSLQPNDDRDAQRHPSIIRFPSAPQRARPSLSTRIFARVDVDELRVETNGVFDRQHQLSAKARRFGKRVTRALSNRTPRRTLTRAVSAALCSSSTQCR</sequence>
<feature type="region of interest" description="Disordered" evidence="1">
    <location>
        <begin position="266"/>
        <end position="319"/>
    </location>
</feature>
<evidence type="ECO:0000256" key="1">
    <source>
        <dbReference type="SAM" id="MobiDB-lite"/>
    </source>
</evidence>